<feature type="domain" description="Enoyl reductase (ER)" evidence="5">
    <location>
        <begin position="13"/>
        <end position="347"/>
    </location>
</feature>
<dbReference type="PANTHER" id="PTHR43401:SF2">
    <property type="entry name" value="L-THREONINE 3-DEHYDROGENASE"/>
    <property type="match status" value="1"/>
</dbReference>
<keyword evidence="7" id="KW-1185">Reference proteome</keyword>
<keyword evidence="3" id="KW-0560">Oxidoreductase</keyword>
<evidence type="ECO:0000256" key="3">
    <source>
        <dbReference type="ARBA" id="ARBA00023002"/>
    </source>
</evidence>
<reference evidence="6 7" key="1">
    <citation type="submission" date="2020-08" db="EMBL/GenBank/DDBJ databases">
        <authorList>
            <person name="Liu C."/>
            <person name="Sun Q."/>
        </authorList>
    </citation>
    <scope>NUCLEOTIDE SEQUENCE [LARGE SCALE GENOMIC DNA]</scope>
    <source>
        <strain evidence="6 7">NSJ-59</strain>
    </source>
</reference>
<comment type="cofactor">
    <cofactor evidence="4">
        <name>Zn(2+)</name>
        <dbReference type="ChEBI" id="CHEBI:29105"/>
    </cofactor>
</comment>
<name>A0ABR6VM42_9FIRM</name>
<organism evidence="6 7">
    <name type="scientific">Megasphaera hominis</name>
    <dbReference type="NCBI Taxonomy" id="159836"/>
    <lineage>
        <taxon>Bacteria</taxon>
        <taxon>Bacillati</taxon>
        <taxon>Bacillota</taxon>
        <taxon>Negativicutes</taxon>
        <taxon>Veillonellales</taxon>
        <taxon>Veillonellaceae</taxon>
        <taxon>Megasphaera</taxon>
    </lineage>
</organism>
<comment type="similarity">
    <text evidence="4">Belongs to the zinc-containing alcohol dehydrogenase family.</text>
</comment>
<gene>
    <name evidence="6" type="ORF">H8J70_11950</name>
</gene>
<accession>A0ABR6VM42</accession>
<sequence>MNTEMMKAAVLTGPETVVVKDVPVPVVGPGEMEIRVSACGICGSDVHLWKAGKGWAKEALPDFIMGHEFCGVVTNPGTSSFAVGDRVVFWANLYCGKCDMCQAGLEHLCRDVNGTNYIGFVCNGAYAEKFVGKASNAYKLPDTVSDVAAGLIDPLMVAYHAVRKAGIKLGDKVLVIGTGIIGNMICELAKKSGASYVAMSKNNDLKIGVTKKAGYADEYFDSREADYEEAMRTATGGGFDIAFEVVGSEATLTTCINAVKPGGTVVMIGNSMTETIPVPINRAVLQEVRLIGSVSCTRSEFEGTIDLIAKGIIDPEIYVTDIVPLESLQNTLERLASGTDPILKGVVKF</sequence>
<evidence type="ECO:0000313" key="6">
    <source>
        <dbReference type="EMBL" id="MBC3537952.1"/>
    </source>
</evidence>
<dbReference type="RefSeq" id="WP_186504520.1">
    <property type="nucleotide sequence ID" value="NZ_JACOGK010000054.1"/>
</dbReference>
<dbReference type="Pfam" id="PF08240">
    <property type="entry name" value="ADH_N"/>
    <property type="match status" value="1"/>
</dbReference>
<dbReference type="Proteomes" id="UP000606870">
    <property type="component" value="Unassembled WGS sequence"/>
</dbReference>
<dbReference type="InterPro" id="IPR013154">
    <property type="entry name" value="ADH-like_N"/>
</dbReference>
<keyword evidence="1 4" id="KW-0479">Metal-binding</keyword>
<evidence type="ECO:0000256" key="4">
    <source>
        <dbReference type="RuleBase" id="RU361277"/>
    </source>
</evidence>
<dbReference type="InterPro" id="IPR002328">
    <property type="entry name" value="ADH_Zn_CS"/>
</dbReference>
<dbReference type="InterPro" id="IPR011032">
    <property type="entry name" value="GroES-like_sf"/>
</dbReference>
<dbReference type="InterPro" id="IPR050129">
    <property type="entry name" value="Zn_alcohol_dh"/>
</dbReference>
<evidence type="ECO:0000313" key="7">
    <source>
        <dbReference type="Proteomes" id="UP000606870"/>
    </source>
</evidence>
<dbReference type="SMART" id="SM00829">
    <property type="entry name" value="PKS_ER"/>
    <property type="match status" value="1"/>
</dbReference>
<evidence type="ECO:0000256" key="1">
    <source>
        <dbReference type="ARBA" id="ARBA00022723"/>
    </source>
</evidence>
<protein>
    <submittedName>
        <fullName evidence="6">Alcohol dehydrogenase catalytic domain-containing protein</fullName>
    </submittedName>
</protein>
<keyword evidence="2 4" id="KW-0862">Zinc</keyword>
<dbReference type="PROSITE" id="PS00059">
    <property type="entry name" value="ADH_ZINC"/>
    <property type="match status" value="1"/>
</dbReference>
<dbReference type="EMBL" id="JACOGK010000054">
    <property type="protein sequence ID" value="MBC3537952.1"/>
    <property type="molecule type" value="Genomic_DNA"/>
</dbReference>
<dbReference type="Pfam" id="PF00107">
    <property type="entry name" value="ADH_zinc_N"/>
    <property type="match status" value="1"/>
</dbReference>
<dbReference type="InterPro" id="IPR036291">
    <property type="entry name" value="NAD(P)-bd_dom_sf"/>
</dbReference>
<proteinExistence type="inferred from homology"/>
<dbReference type="SUPFAM" id="SSF51735">
    <property type="entry name" value="NAD(P)-binding Rossmann-fold domains"/>
    <property type="match status" value="1"/>
</dbReference>
<dbReference type="Gene3D" id="3.90.180.10">
    <property type="entry name" value="Medium-chain alcohol dehydrogenases, catalytic domain"/>
    <property type="match status" value="1"/>
</dbReference>
<dbReference type="InterPro" id="IPR020843">
    <property type="entry name" value="ER"/>
</dbReference>
<dbReference type="SUPFAM" id="SSF50129">
    <property type="entry name" value="GroES-like"/>
    <property type="match status" value="1"/>
</dbReference>
<comment type="caution">
    <text evidence="6">The sequence shown here is derived from an EMBL/GenBank/DDBJ whole genome shotgun (WGS) entry which is preliminary data.</text>
</comment>
<evidence type="ECO:0000259" key="5">
    <source>
        <dbReference type="SMART" id="SM00829"/>
    </source>
</evidence>
<dbReference type="InterPro" id="IPR013149">
    <property type="entry name" value="ADH-like_C"/>
</dbReference>
<dbReference type="Gene3D" id="3.40.50.720">
    <property type="entry name" value="NAD(P)-binding Rossmann-like Domain"/>
    <property type="match status" value="1"/>
</dbReference>
<dbReference type="PANTHER" id="PTHR43401">
    <property type="entry name" value="L-THREONINE 3-DEHYDROGENASE"/>
    <property type="match status" value="1"/>
</dbReference>
<evidence type="ECO:0000256" key="2">
    <source>
        <dbReference type="ARBA" id="ARBA00022833"/>
    </source>
</evidence>